<accession>A0A2P2PG10</accession>
<evidence type="ECO:0000313" key="1">
    <source>
        <dbReference type="EMBL" id="MBX53673.1"/>
    </source>
</evidence>
<dbReference type="AlphaFoldDB" id="A0A2P2PG10"/>
<organism evidence="1">
    <name type="scientific">Rhizophora mucronata</name>
    <name type="common">Asiatic mangrove</name>
    <dbReference type="NCBI Taxonomy" id="61149"/>
    <lineage>
        <taxon>Eukaryota</taxon>
        <taxon>Viridiplantae</taxon>
        <taxon>Streptophyta</taxon>
        <taxon>Embryophyta</taxon>
        <taxon>Tracheophyta</taxon>
        <taxon>Spermatophyta</taxon>
        <taxon>Magnoliopsida</taxon>
        <taxon>eudicotyledons</taxon>
        <taxon>Gunneridae</taxon>
        <taxon>Pentapetalae</taxon>
        <taxon>rosids</taxon>
        <taxon>fabids</taxon>
        <taxon>Malpighiales</taxon>
        <taxon>Rhizophoraceae</taxon>
        <taxon>Rhizophora</taxon>
    </lineage>
</organism>
<sequence>MKTKHNYLELASAANGPHFPKIYDNIGSRSYLL</sequence>
<protein>
    <submittedName>
        <fullName evidence="1">Uncharacterized protein</fullName>
    </submittedName>
</protein>
<dbReference type="EMBL" id="GGEC01073189">
    <property type="protein sequence ID" value="MBX53673.1"/>
    <property type="molecule type" value="Transcribed_RNA"/>
</dbReference>
<reference evidence="1" key="1">
    <citation type="submission" date="2018-02" db="EMBL/GenBank/DDBJ databases">
        <title>Rhizophora mucronata_Transcriptome.</title>
        <authorList>
            <person name="Meera S.P."/>
            <person name="Sreeshan A."/>
            <person name="Augustine A."/>
        </authorList>
    </citation>
    <scope>NUCLEOTIDE SEQUENCE</scope>
    <source>
        <tissue evidence="1">Leaf</tissue>
    </source>
</reference>
<proteinExistence type="predicted"/>
<name>A0A2P2PG10_RHIMU</name>